<reference evidence="3" key="1">
    <citation type="journal article" date="2015" name="Nat. Genet.">
        <title>The genome and transcriptome of the zoonotic hookworm Ancylostoma ceylanicum identify infection-specific gene families.</title>
        <authorList>
            <person name="Schwarz E.M."/>
            <person name="Hu Y."/>
            <person name="Antoshechkin I."/>
            <person name="Miller M.M."/>
            <person name="Sternberg P.W."/>
            <person name="Aroian R.V."/>
        </authorList>
    </citation>
    <scope>NUCLEOTIDE SEQUENCE</scope>
    <source>
        <strain evidence="3">HY135</strain>
    </source>
</reference>
<evidence type="ECO:0000313" key="2">
    <source>
        <dbReference type="EMBL" id="EYC44632.1"/>
    </source>
</evidence>
<dbReference type="Gene3D" id="2.70.170.10">
    <property type="entry name" value="Neurotransmitter-gated ion-channel ligand-binding domain"/>
    <property type="match status" value="1"/>
</dbReference>
<dbReference type="SUPFAM" id="SSF63712">
    <property type="entry name" value="Nicotinic receptor ligand binding domain-like"/>
    <property type="match status" value="1"/>
</dbReference>
<evidence type="ECO:0000259" key="1">
    <source>
        <dbReference type="Pfam" id="PF02931"/>
    </source>
</evidence>
<name>A0A016WZF7_9BILA</name>
<dbReference type="GO" id="GO:0016020">
    <property type="term" value="C:membrane"/>
    <property type="evidence" value="ECO:0007669"/>
    <property type="project" value="InterPro"/>
</dbReference>
<dbReference type="EMBL" id="JARK01000055">
    <property type="protein sequence ID" value="EYC44632.1"/>
    <property type="molecule type" value="Genomic_DNA"/>
</dbReference>
<sequence>MCSTVIDESATITTRLMILVKGFAFIIGLGRTNNPVIVDVNFYVRSISNIDFVRMEYNLQITFRQYWHDPRLEYSSMFGGKEVPDFLIITERDSIWTPDTFFLNEKRAHRHEIDKLNLMIRIHANGSVMYSERISLTLSCPMYIQLLSWSPRYKRQPKRTAEHGATRPPCNTAARLLRGDGLSIGSFFQAAPSALLLISARIFTFATHFGEFVVVDGTGN</sequence>
<dbReference type="InterPro" id="IPR006202">
    <property type="entry name" value="Neur_chan_lig-bd"/>
</dbReference>
<feature type="domain" description="Neurotransmitter-gated ion-channel ligand-binding" evidence="1">
    <location>
        <begin position="32"/>
        <end position="145"/>
    </location>
</feature>
<dbReference type="OrthoDB" id="442503at2759"/>
<dbReference type="Proteomes" id="UP000024635">
    <property type="component" value="Unassembled WGS sequence"/>
</dbReference>
<dbReference type="GO" id="GO:0005230">
    <property type="term" value="F:extracellular ligand-gated monoatomic ion channel activity"/>
    <property type="evidence" value="ECO:0007669"/>
    <property type="project" value="InterPro"/>
</dbReference>
<gene>
    <name evidence="2" type="primary">Acey_s0455.g1763</name>
    <name evidence="2" type="ORF">Y032_0455g1763</name>
</gene>
<dbReference type="Pfam" id="PF02931">
    <property type="entry name" value="Neur_chan_LBD"/>
    <property type="match status" value="1"/>
</dbReference>
<protein>
    <recommendedName>
        <fullName evidence="1">Neurotransmitter-gated ion-channel ligand-binding domain-containing protein</fullName>
    </recommendedName>
</protein>
<dbReference type="AlphaFoldDB" id="A0A016WZF7"/>
<dbReference type="GO" id="GO:0004888">
    <property type="term" value="F:transmembrane signaling receptor activity"/>
    <property type="evidence" value="ECO:0007669"/>
    <property type="project" value="InterPro"/>
</dbReference>
<dbReference type="InterPro" id="IPR006201">
    <property type="entry name" value="Neur_channel"/>
</dbReference>
<organism evidence="2 3">
    <name type="scientific">Ancylostoma ceylanicum</name>
    <dbReference type="NCBI Taxonomy" id="53326"/>
    <lineage>
        <taxon>Eukaryota</taxon>
        <taxon>Metazoa</taxon>
        <taxon>Ecdysozoa</taxon>
        <taxon>Nematoda</taxon>
        <taxon>Chromadorea</taxon>
        <taxon>Rhabditida</taxon>
        <taxon>Rhabditina</taxon>
        <taxon>Rhabditomorpha</taxon>
        <taxon>Strongyloidea</taxon>
        <taxon>Ancylostomatidae</taxon>
        <taxon>Ancylostomatinae</taxon>
        <taxon>Ancylostoma</taxon>
    </lineage>
</organism>
<accession>A0A016WZF7</accession>
<keyword evidence="3" id="KW-1185">Reference proteome</keyword>
<proteinExistence type="predicted"/>
<evidence type="ECO:0000313" key="3">
    <source>
        <dbReference type="Proteomes" id="UP000024635"/>
    </source>
</evidence>
<dbReference type="STRING" id="53326.A0A016WZF7"/>
<dbReference type="InterPro" id="IPR036734">
    <property type="entry name" value="Neur_chan_lig-bd_sf"/>
</dbReference>
<comment type="caution">
    <text evidence="2">The sequence shown here is derived from an EMBL/GenBank/DDBJ whole genome shotgun (WGS) entry which is preliminary data.</text>
</comment>
<dbReference type="PANTHER" id="PTHR18945">
    <property type="entry name" value="NEUROTRANSMITTER GATED ION CHANNEL"/>
    <property type="match status" value="1"/>
</dbReference>